<sequence>MAFGGFENKHGRTPMAEMNMVPLIDVMLVLLVIFIVTAPLLSHSVRIELPQASSKSIETTPAKIDLAIQSDGELLYNGNAVDRNTAQALFMEAARKNPMPEVHIYADRHADYQYVAQTLSDASRAGLTTIGFITRPQEKQTISP</sequence>
<organism evidence="9 10">
    <name type="scientific">Oxalobacter aliiformigenes</name>
    <dbReference type="NCBI Taxonomy" id="2946593"/>
    <lineage>
        <taxon>Bacteria</taxon>
        <taxon>Pseudomonadati</taxon>
        <taxon>Pseudomonadota</taxon>
        <taxon>Betaproteobacteria</taxon>
        <taxon>Burkholderiales</taxon>
        <taxon>Oxalobacteraceae</taxon>
        <taxon>Oxalobacter</taxon>
    </lineage>
</organism>
<keyword evidence="4 7" id="KW-0812">Transmembrane</keyword>
<evidence type="ECO:0000256" key="2">
    <source>
        <dbReference type="ARBA" id="ARBA00005811"/>
    </source>
</evidence>
<keyword evidence="10" id="KW-1185">Reference proteome</keyword>
<proteinExistence type="inferred from homology"/>
<dbReference type="RefSeq" id="WP_269263969.1">
    <property type="nucleotide sequence ID" value="NZ_CP098248.1"/>
</dbReference>
<comment type="subcellular location">
    <subcellularLocation>
        <location evidence="1">Cell membrane</location>
        <topology evidence="1">Single-pass membrane protein</topology>
    </subcellularLocation>
    <subcellularLocation>
        <location evidence="7">Cell membrane</location>
        <topology evidence="7">Single-pass type II membrane protein</topology>
    </subcellularLocation>
</comment>
<evidence type="ECO:0000256" key="8">
    <source>
        <dbReference type="SAM" id="Phobius"/>
    </source>
</evidence>
<dbReference type="Proteomes" id="UP001164794">
    <property type="component" value="Chromosome"/>
</dbReference>
<dbReference type="Gene3D" id="3.30.420.270">
    <property type="match status" value="1"/>
</dbReference>
<keyword evidence="7" id="KW-0813">Transport</keyword>
<evidence type="ECO:0000313" key="10">
    <source>
        <dbReference type="Proteomes" id="UP001164794"/>
    </source>
</evidence>
<keyword evidence="5 8" id="KW-1133">Transmembrane helix</keyword>
<name>A0ABY7JI45_9BURK</name>
<evidence type="ECO:0000256" key="6">
    <source>
        <dbReference type="ARBA" id="ARBA00023136"/>
    </source>
</evidence>
<evidence type="ECO:0000313" key="9">
    <source>
        <dbReference type="EMBL" id="WAV96491.1"/>
    </source>
</evidence>
<accession>A0ABY7JI45</accession>
<evidence type="ECO:0000256" key="7">
    <source>
        <dbReference type="RuleBase" id="RU003879"/>
    </source>
</evidence>
<dbReference type="Pfam" id="PF02472">
    <property type="entry name" value="ExbD"/>
    <property type="match status" value="1"/>
</dbReference>
<keyword evidence="6 8" id="KW-0472">Membrane</keyword>
<dbReference type="EMBL" id="CP098248">
    <property type="protein sequence ID" value="WAV96491.1"/>
    <property type="molecule type" value="Genomic_DNA"/>
</dbReference>
<comment type="similarity">
    <text evidence="2 7">Belongs to the ExbD/TolR family.</text>
</comment>
<evidence type="ECO:0000256" key="1">
    <source>
        <dbReference type="ARBA" id="ARBA00004162"/>
    </source>
</evidence>
<dbReference type="PANTHER" id="PTHR30558">
    <property type="entry name" value="EXBD MEMBRANE COMPONENT OF PMF-DRIVEN MACROMOLECULE IMPORT SYSTEM"/>
    <property type="match status" value="1"/>
</dbReference>
<dbReference type="InterPro" id="IPR003400">
    <property type="entry name" value="ExbD"/>
</dbReference>
<keyword evidence="7" id="KW-0653">Protein transport</keyword>
<protein>
    <submittedName>
        <fullName evidence="9">Biopolymer transporter ExbD</fullName>
    </submittedName>
</protein>
<reference evidence="9" key="1">
    <citation type="journal article" date="2022" name="Front. Microbiol.">
        <title>New perspectives on an old grouping: The genomic and phenotypic variability of Oxalobacter formigenes and the implications for calcium oxalate stone prevention.</title>
        <authorList>
            <person name="Chmiel J.A."/>
            <person name="Carr C."/>
            <person name="Stuivenberg G.A."/>
            <person name="Venema R."/>
            <person name="Chanyi R.M."/>
            <person name="Al K.F."/>
            <person name="Giguere D."/>
            <person name="Say H."/>
            <person name="Akouris P.P."/>
            <person name="Dominguez Romero S.A."/>
            <person name="Kwong A."/>
            <person name="Tai V."/>
            <person name="Koval S.F."/>
            <person name="Razvi H."/>
            <person name="Bjazevic J."/>
            <person name="Burton J.P."/>
        </authorList>
    </citation>
    <scope>NUCLEOTIDE SEQUENCE</scope>
    <source>
        <strain evidence="9">HOxNP-1</strain>
    </source>
</reference>
<gene>
    <name evidence="9" type="ORF">NB645_06520</name>
</gene>
<feature type="transmembrane region" description="Helical" evidence="8">
    <location>
        <begin position="20"/>
        <end position="41"/>
    </location>
</feature>
<evidence type="ECO:0000256" key="5">
    <source>
        <dbReference type="ARBA" id="ARBA00022989"/>
    </source>
</evidence>
<dbReference type="PANTHER" id="PTHR30558:SF7">
    <property type="entry name" value="TOL-PAL SYSTEM PROTEIN TOLR"/>
    <property type="match status" value="1"/>
</dbReference>
<evidence type="ECO:0000256" key="3">
    <source>
        <dbReference type="ARBA" id="ARBA00022475"/>
    </source>
</evidence>
<evidence type="ECO:0000256" key="4">
    <source>
        <dbReference type="ARBA" id="ARBA00022692"/>
    </source>
</evidence>
<keyword evidence="3" id="KW-1003">Cell membrane</keyword>